<feature type="transmembrane region" description="Helical" evidence="2">
    <location>
        <begin position="1413"/>
        <end position="1434"/>
    </location>
</feature>
<keyword evidence="1" id="KW-0175">Coiled coil</keyword>
<dbReference type="Pfam" id="PF02514">
    <property type="entry name" value="CobN-Mg_chel"/>
    <property type="match status" value="3"/>
</dbReference>
<comment type="caution">
    <text evidence="5">The sequence shown here is derived from an EMBL/GenBank/DDBJ whole genome shotgun (WGS) entry which is preliminary data.</text>
</comment>
<evidence type="ECO:0000313" key="5">
    <source>
        <dbReference type="EMBL" id="GLQ00321.1"/>
    </source>
</evidence>
<feature type="domain" description="CobN/magnesium chelatase" evidence="4">
    <location>
        <begin position="847"/>
        <end position="1315"/>
    </location>
</feature>
<feature type="signal peptide" evidence="3">
    <location>
        <begin position="1"/>
        <end position="24"/>
    </location>
</feature>
<gene>
    <name evidence="5" type="ORF">GCM10007891_21740</name>
</gene>
<dbReference type="PANTHER" id="PTHR44119:SF4">
    <property type="entry name" value="AEROBIC COBALTOCHELATASE SUBUNIT COBN"/>
    <property type="match status" value="1"/>
</dbReference>
<dbReference type="Proteomes" id="UP001161423">
    <property type="component" value="Unassembled WGS sequence"/>
</dbReference>
<keyword evidence="2" id="KW-0812">Transmembrane</keyword>
<dbReference type="EMBL" id="BSND01000006">
    <property type="protein sequence ID" value="GLQ00321.1"/>
    <property type="molecule type" value="Genomic_DNA"/>
</dbReference>
<keyword evidence="6" id="KW-1185">Reference proteome</keyword>
<name>A0ABQ5TXR6_9GAMM</name>
<keyword evidence="2" id="KW-0472">Membrane</keyword>
<feature type="chain" id="PRO_5045945533" description="CobN/magnesium chelatase domain-containing protein" evidence="3">
    <location>
        <begin position="25"/>
        <end position="1443"/>
    </location>
</feature>
<sequence>MESAVYNRIVLCLVLFLFSASAFAEQLLLIVTPRNVPEVVSGAHEFLKDTSQQPVSVQIRTTEQWQDLSTQKQSQLLQQSDLVFAGGVFGETANQLVEYSKKGLLNNLIALHSDQRLVMASSLDGKALLAGPPDKLMQHPDPTISTEQWMASLLEQHSEQQAWLITRFFWLGRNSENMQGLIHHLHHIVRYEDTIERPQLAAQLRLYHQGKITLPEQFEFSAKPSWVVLLDYETGERPGEKALLDAVCENIADEKTGCVSVLTAWGDASLSAIKLLTQHKSQISSIVSLQDFVIGGSEHRQAVTDELKELDVPVIKAMRLSDSTRAEWELSEAGISWDSVHYRVAMPELQGLSQPMVVATMTPAEVDNLTGARLAFSEPVASQVSLLSQRLKRWQQLQDKANQDKKVAIIYYNHPPGRHNIGADNLNVVESLFDILHSLNNSGYNTGELPKTSAELLDLLQQRGVNLPEDHEALAAMSSVVNTVDSQTYLSWFHTLPESLQQEMVNGPLGLLHANLKQAKALKAPSIAKHLLARVMEDIRHVVDGADHAGRDRVLQLLTQLQILYQQPSDEMDWQQAEQLITAISQQWIEGVRGWGEAPGNVMVFDHEILIPGIQFGNIFVGPQPPRGWELNEELLHANLSFPPPHQYMAFYQWLRNEFHADALVHLGRHSTYEFLPRHRVGMAENDYPQAILADLPSIYPYIVDGVGEGIQAKRRGLAVMIDHLTPPLASTELYDQLLALRQVVESYESAPVNAGAMRDRAIDEMKRLIAELNLEDELTANMSAELEVRGLSSFEQVDDDLLVHEIGHYLTTLQEDFMPLGLHVFGREWSEKAIQTMLTSMNNGKQTTENWEPLLRESPAAEISALLAALDGHFVEPGKGNDPIRTPSALPTGRNFYALDDSLIPSRLGYKVGIALAEKARAESPANAKQDSDALVLWASDVVRDEGAMIAFAYDMLGVKPTWNSRGIFSGLERLELTSADFSSNPPRIRRDMLLTTSGLFRDLYGSQLVWLEQAVLMALDASSGLIRRDYPALTLSLDAALERLQVKEKPGFESLEQNQVAARWVADASAALRAGISEQEAGLTASYRIFGAPPGAYGAGVNRLVERSGAWENREQVAETYIHRMGHAYGAELDGQAQQALFQQRLKHVGQTYLGRGSNLYGVMDNNDAFDYLGGLSLAIETSRGQAPNNYILAHSDSSDLRVDPLQSVLLSELRGRYLNPQWLKPLMNEGYAGARTMGSEFLEYLWGWQVTNPGIVKSWVWDEVKRVYVDDGLDLGLDEFLEQDHNVHVKSNMLAIMLVAAYKGFWQADESTLHDLAQQFTDLVAANGLPGSGHTAPSHPMYVWLNDYLDAEHQQQLAEVLNAAKMPEADLPDAPSHIAEVTEQTATQAEQQQTNLSEEQQQEQNKQQRFWLYLLLGLVMLLVLVGIAKGARAPISKAKE</sequence>
<feature type="domain" description="CobN/magnesium chelatase" evidence="4">
    <location>
        <begin position="567"/>
        <end position="845"/>
    </location>
</feature>
<proteinExistence type="predicted"/>
<keyword evidence="2" id="KW-1133">Transmembrane helix</keyword>
<keyword evidence="3" id="KW-0732">Signal</keyword>
<accession>A0ABQ5TXR6</accession>
<dbReference type="InterPro" id="IPR003672">
    <property type="entry name" value="CobN/Mg_chltase"/>
</dbReference>
<evidence type="ECO:0000256" key="2">
    <source>
        <dbReference type="SAM" id="Phobius"/>
    </source>
</evidence>
<organism evidence="5 6">
    <name type="scientific">Methylophaga thalassica</name>
    <dbReference type="NCBI Taxonomy" id="40223"/>
    <lineage>
        <taxon>Bacteria</taxon>
        <taxon>Pseudomonadati</taxon>
        <taxon>Pseudomonadota</taxon>
        <taxon>Gammaproteobacteria</taxon>
        <taxon>Thiotrichales</taxon>
        <taxon>Piscirickettsiaceae</taxon>
        <taxon>Methylophaga</taxon>
    </lineage>
</organism>
<reference evidence="5" key="2">
    <citation type="submission" date="2023-01" db="EMBL/GenBank/DDBJ databases">
        <title>Draft genome sequence of Methylophaga thalassica strain NBRC 102424.</title>
        <authorList>
            <person name="Sun Q."/>
            <person name="Mori K."/>
        </authorList>
    </citation>
    <scope>NUCLEOTIDE SEQUENCE</scope>
    <source>
        <strain evidence="5">NBRC 102424</strain>
    </source>
</reference>
<dbReference type="PANTHER" id="PTHR44119">
    <property type="entry name" value="MAGNESIUM-CHELATASE SUBUNIT CHLH, CHLOROPLASTIC"/>
    <property type="match status" value="1"/>
</dbReference>
<feature type="coiled-coil region" evidence="1">
    <location>
        <begin position="1382"/>
        <end position="1412"/>
    </location>
</feature>
<evidence type="ECO:0000313" key="6">
    <source>
        <dbReference type="Proteomes" id="UP001161423"/>
    </source>
</evidence>
<feature type="domain" description="CobN/magnesium chelatase" evidence="4">
    <location>
        <begin position="169"/>
        <end position="505"/>
    </location>
</feature>
<dbReference type="CDD" id="cd10150">
    <property type="entry name" value="CobN_like"/>
    <property type="match status" value="1"/>
</dbReference>
<reference evidence="5" key="1">
    <citation type="journal article" date="2014" name="Int. J. Syst. Evol. Microbiol.">
        <title>Complete genome of a new Firmicutes species belonging to the dominant human colonic microbiota ('Ruminococcus bicirculans') reveals two chromosomes and a selective capacity to utilize plant glucans.</title>
        <authorList>
            <consortium name="NISC Comparative Sequencing Program"/>
            <person name="Wegmann U."/>
            <person name="Louis P."/>
            <person name="Goesmann A."/>
            <person name="Henrissat B."/>
            <person name="Duncan S.H."/>
            <person name="Flint H.J."/>
        </authorList>
    </citation>
    <scope>NUCLEOTIDE SEQUENCE</scope>
    <source>
        <strain evidence="5">NBRC 102424</strain>
    </source>
</reference>
<protein>
    <recommendedName>
        <fullName evidence="4">CobN/magnesium chelatase domain-containing protein</fullName>
    </recommendedName>
</protein>
<evidence type="ECO:0000256" key="3">
    <source>
        <dbReference type="SAM" id="SignalP"/>
    </source>
</evidence>
<evidence type="ECO:0000256" key="1">
    <source>
        <dbReference type="SAM" id="Coils"/>
    </source>
</evidence>
<evidence type="ECO:0000259" key="4">
    <source>
        <dbReference type="Pfam" id="PF02514"/>
    </source>
</evidence>